<dbReference type="AlphaFoldDB" id="A0A1I1RW07"/>
<dbReference type="OrthoDB" id="2440739at2"/>
<evidence type="ECO:0000313" key="2">
    <source>
        <dbReference type="EMBL" id="SFD38445.1"/>
    </source>
</evidence>
<dbReference type="Proteomes" id="UP000199474">
    <property type="component" value="Unassembled WGS sequence"/>
</dbReference>
<proteinExistence type="predicted"/>
<gene>
    <name evidence="2" type="ORF">SAMN05216238_10185</name>
</gene>
<keyword evidence="1" id="KW-0472">Membrane</keyword>
<evidence type="ECO:0000313" key="3">
    <source>
        <dbReference type="Proteomes" id="UP000199474"/>
    </source>
</evidence>
<evidence type="ECO:0000256" key="1">
    <source>
        <dbReference type="SAM" id="Phobius"/>
    </source>
</evidence>
<organism evidence="2 3">
    <name type="scientific">Lentibacillus persicus</name>
    <dbReference type="NCBI Taxonomy" id="640948"/>
    <lineage>
        <taxon>Bacteria</taxon>
        <taxon>Bacillati</taxon>
        <taxon>Bacillota</taxon>
        <taxon>Bacilli</taxon>
        <taxon>Bacillales</taxon>
        <taxon>Bacillaceae</taxon>
        <taxon>Lentibacillus</taxon>
    </lineage>
</organism>
<dbReference type="EMBL" id="FOMR01000001">
    <property type="protein sequence ID" value="SFD38445.1"/>
    <property type="molecule type" value="Genomic_DNA"/>
</dbReference>
<feature type="transmembrane region" description="Helical" evidence="1">
    <location>
        <begin position="34"/>
        <end position="53"/>
    </location>
</feature>
<dbReference type="Pfam" id="PF11151">
    <property type="entry name" value="DUF2929"/>
    <property type="match status" value="1"/>
</dbReference>
<protein>
    <recommendedName>
        <fullName evidence="4">DUF2929 domain-containing protein</fullName>
    </recommendedName>
</protein>
<reference evidence="3" key="1">
    <citation type="submission" date="2016-10" db="EMBL/GenBank/DDBJ databases">
        <authorList>
            <person name="Varghese N."/>
            <person name="Submissions S."/>
        </authorList>
    </citation>
    <scope>NUCLEOTIDE SEQUENCE [LARGE SCALE GENOMIC DNA]</scope>
    <source>
        <strain evidence="3">DSM 22530</strain>
    </source>
</reference>
<sequence>MRFFWTFFWAILISAVISYVLTSMAGNAFDVTSMFVVAILMSLAVFLLGEGVLKNGEEQ</sequence>
<evidence type="ECO:0008006" key="4">
    <source>
        <dbReference type="Google" id="ProtNLM"/>
    </source>
</evidence>
<keyword evidence="1" id="KW-0812">Transmembrane</keyword>
<dbReference type="RefSeq" id="WP_090079899.1">
    <property type="nucleotide sequence ID" value="NZ_FOMR01000001.1"/>
</dbReference>
<keyword evidence="1" id="KW-1133">Transmembrane helix</keyword>
<keyword evidence="3" id="KW-1185">Reference proteome</keyword>
<dbReference type="InterPro" id="IPR021324">
    <property type="entry name" value="DUF2929"/>
</dbReference>
<name>A0A1I1RW07_9BACI</name>
<accession>A0A1I1RW07</accession>